<dbReference type="Proteomes" id="UP001589854">
    <property type="component" value="Unassembled WGS sequence"/>
</dbReference>
<dbReference type="RefSeq" id="WP_378933234.1">
    <property type="nucleotide sequence ID" value="NZ_JBHLVO010000006.1"/>
</dbReference>
<sequence length="446" mass="48732">MLKIGSGAGFSGDRLEPAIDLARNVDLNYLILECLAERTIAIAQKEKKNDPNKGYDPLLGERMYSLLPILDEKRFRIISNMGAANPVGAANKIIDIANELNISCTVAVVIGDDVLQVLNDEDNILENSNKVKDYKTIISANAYLGVEALLPALKTEADIIITGRVADPSLFLAPIIHYYGWSIDDYEKIGQGTVIGHLLECAGQITGGYYADVGKKEVPNLEDLGFPYAIVDKNGSAIINKTANSGGILNLQTVKEQLLYEVHDPSQYLTPDVTADFSNVVLTEIAPNQVKVTGGTGYKKPSHYKVSIGYNAGYLSEGEISYAGSSAVERGRLAENILKRRLSSKIADLRIDLIGLSSIHRTSFGDSYPYEIRLRAAALCKNEEDARRIGNEVEALYTNGPYGGGGARKRVSECIGVVSTFLPRELVDKQVKVEVYRDEKQQNKII</sequence>
<reference evidence="2 3" key="1">
    <citation type="submission" date="2024-09" db="EMBL/GenBank/DDBJ databases">
        <authorList>
            <person name="Sun Q."/>
            <person name="Mori K."/>
        </authorList>
    </citation>
    <scope>NUCLEOTIDE SEQUENCE [LARGE SCALE GENOMIC DNA]</scope>
    <source>
        <strain evidence="2 3">CCM 7228</strain>
    </source>
</reference>
<name>A0ABV6GDK8_9BACI</name>
<dbReference type="InterPro" id="IPR010839">
    <property type="entry name" value="AtuA_N"/>
</dbReference>
<feature type="domain" description="Acyclic terpene utilisation N-terminal" evidence="1">
    <location>
        <begin position="3"/>
        <end position="432"/>
    </location>
</feature>
<accession>A0ABV6GDK8</accession>
<proteinExistence type="predicted"/>
<dbReference type="EMBL" id="JBHLVO010000006">
    <property type="protein sequence ID" value="MFC0271751.1"/>
    <property type="molecule type" value="Genomic_DNA"/>
</dbReference>
<organism evidence="2 3">
    <name type="scientific">Metabacillus herbersteinensis</name>
    <dbReference type="NCBI Taxonomy" id="283816"/>
    <lineage>
        <taxon>Bacteria</taxon>
        <taxon>Bacillati</taxon>
        <taxon>Bacillota</taxon>
        <taxon>Bacilli</taxon>
        <taxon>Bacillales</taxon>
        <taxon>Bacillaceae</taxon>
        <taxon>Metabacillus</taxon>
    </lineage>
</organism>
<dbReference type="PANTHER" id="PTHR47472">
    <property type="entry name" value="PROPIONYL-COA CARBOXYLASE"/>
    <property type="match status" value="1"/>
</dbReference>
<evidence type="ECO:0000313" key="2">
    <source>
        <dbReference type="EMBL" id="MFC0271751.1"/>
    </source>
</evidence>
<evidence type="ECO:0000313" key="3">
    <source>
        <dbReference type="Proteomes" id="UP001589854"/>
    </source>
</evidence>
<dbReference type="Pfam" id="PF07287">
    <property type="entry name" value="AtuA"/>
    <property type="match status" value="1"/>
</dbReference>
<keyword evidence="3" id="KW-1185">Reference proteome</keyword>
<dbReference type="PANTHER" id="PTHR47472:SF1">
    <property type="entry name" value="DUF1446-DOMAIN-CONTAINING PROTEIN"/>
    <property type="match status" value="1"/>
</dbReference>
<comment type="caution">
    <text evidence="2">The sequence shown here is derived from an EMBL/GenBank/DDBJ whole genome shotgun (WGS) entry which is preliminary data.</text>
</comment>
<evidence type="ECO:0000259" key="1">
    <source>
        <dbReference type="Pfam" id="PF07287"/>
    </source>
</evidence>
<gene>
    <name evidence="2" type="ORF">ACFFIX_09820</name>
</gene>
<protein>
    <submittedName>
        <fullName evidence="2">Acyclic terpene utilization AtuA family protein</fullName>
    </submittedName>
</protein>